<feature type="region of interest" description="Disordered" evidence="2">
    <location>
        <begin position="113"/>
        <end position="135"/>
    </location>
</feature>
<dbReference type="PANTHER" id="PTHR33795:SF1">
    <property type="entry name" value="INSERTION ELEMENT IS150 PROTEIN INSJ"/>
    <property type="match status" value="1"/>
</dbReference>
<protein>
    <submittedName>
        <fullName evidence="4">Transposase</fullName>
    </submittedName>
</protein>
<dbReference type="GO" id="GO:0004803">
    <property type="term" value="F:transposase activity"/>
    <property type="evidence" value="ECO:0007669"/>
    <property type="project" value="InterPro"/>
</dbReference>
<evidence type="ECO:0000256" key="1">
    <source>
        <dbReference type="ARBA" id="ARBA00038232"/>
    </source>
</evidence>
<dbReference type="EMBL" id="LFXJ01000002">
    <property type="protein sequence ID" value="KMY33759.1"/>
    <property type="molecule type" value="Genomic_DNA"/>
</dbReference>
<reference evidence="5" key="1">
    <citation type="submission" date="2015-07" db="EMBL/GenBank/DDBJ databases">
        <authorList>
            <consortium name="Consortium for Microbial Forensics and Genomics (microFORGE)"/>
            <person name="Knight B.M."/>
            <person name="Roberts D.P."/>
            <person name="Lin D."/>
            <person name="Hari K."/>
            <person name="Fletcher J."/>
            <person name="Melcher U."/>
            <person name="Blagden T."/>
            <person name="Winegar R.A."/>
        </authorList>
    </citation>
    <scope>NUCLEOTIDE SEQUENCE [LARGE SCALE GENOMIC DNA]</scope>
    <source>
        <strain evidence="5">DSM 23493</strain>
    </source>
</reference>
<gene>
    <name evidence="4" type="ORF">ACZ11_01380</name>
</gene>
<evidence type="ECO:0000259" key="3">
    <source>
        <dbReference type="Pfam" id="PF13518"/>
    </source>
</evidence>
<evidence type="ECO:0000313" key="4">
    <source>
        <dbReference type="EMBL" id="KMY33759.1"/>
    </source>
</evidence>
<dbReference type="InterPro" id="IPR009057">
    <property type="entry name" value="Homeodomain-like_sf"/>
</dbReference>
<name>A0A0K9FGV5_9BACI</name>
<dbReference type="SUPFAM" id="SSF46689">
    <property type="entry name" value="Homeodomain-like"/>
    <property type="match status" value="2"/>
</dbReference>
<sequence length="172" mass="19592">MAKVNAEQRIQAVHRYLNGIEPMIEIAKDIGVSDQVVSEWVRRYQKNGGETFLKSYTKYSADYKMDVLNYMNETGTSSTDTAALFNISSPGMIRNWKIKFEVGGYDALVSKKKGRPSMKKETKRTTKSAPTEGSVEALEARIKQLEMENAYLKKLNTLVQMQEKLPIKSKRK</sequence>
<dbReference type="InterPro" id="IPR002514">
    <property type="entry name" value="Transposase_8"/>
</dbReference>
<dbReference type="Pfam" id="PF13518">
    <property type="entry name" value="HTH_28"/>
    <property type="match status" value="1"/>
</dbReference>
<dbReference type="PATRIC" id="fig|582475.4.peg.3825"/>
<proteinExistence type="inferred from homology"/>
<dbReference type="GO" id="GO:0003677">
    <property type="term" value="F:DNA binding"/>
    <property type="evidence" value="ECO:0007669"/>
    <property type="project" value="InterPro"/>
</dbReference>
<dbReference type="InterPro" id="IPR055247">
    <property type="entry name" value="InsJ-like_HTH"/>
</dbReference>
<evidence type="ECO:0000313" key="5">
    <source>
        <dbReference type="Proteomes" id="UP000037326"/>
    </source>
</evidence>
<accession>A0A0K9FGV5</accession>
<dbReference type="Pfam" id="PF01527">
    <property type="entry name" value="HTH_Tnp_1"/>
    <property type="match status" value="1"/>
</dbReference>
<dbReference type="PANTHER" id="PTHR33795">
    <property type="entry name" value="INSERTION ELEMENT IS150 PROTEIN INSJ"/>
    <property type="match status" value="1"/>
</dbReference>
<comment type="similarity">
    <text evidence="1">Belongs to the IS150/IS1296 orfA family.</text>
</comment>
<comment type="caution">
    <text evidence="4">The sequence shown here is derived from an EMBL/GenBank/DDBJ whole genome shotgun (WGS) entry which is preliminary data.</text>
</comment>
<dbReference type="InterPro" id="IPR052057">
    <property type="entry name" value="IS150/IS1296_orfA-like"/>
</dbReference>
<feature type="domain" description="Insertion element IS150 protein InsJ-like helix-turn-helix" evidence="3">
    <location>
        <begin position="65"/>
        <end position="116"/>
    </location>
</feature>
<organism evidence="4 5">
    <name type="scientific">Lysinibacillus xylanilyticus</name>
    <dbReference type="NCBI Taxonomy" id="582475"/>
    <lineage>
        <taxon>Bacteria</taxon>
        <taxon>Bacillati</taxon>
        <taxon>Bacillota</taxon>
        <taxon>Bacilli</taxon>
        <taxon>Bacillales</taxon>
        <taxon>Bacillaceae</taxon>
        <taxon>Lysinibacillus</taxon>
    </lineage>
</organism>
<dbReference type="Proteomes" id="UP000037326">
    <property type="component" value="Unassembled WGS sequence"/>
</dbReference>
<evidence type="ECO:0000256" key="2">
    <source>
        <dbReference type="SAM" id="MobiDB-lite"/>
    </source>
</evidence>
<dbReference type="GO" id="GO:0006313">
    <property type="term" value="P:DNA transposition"/>
    <property type="evidence" value="ECO:0007669"/>
    <property type="project" value="InterPro"/>
</dbReference>
<dbReference type="AlphaFoldDB" id="A0A0K9FGV5"/>